<organism evidence="8 9">
    <name type="scientific">Rothia aerolata</name>
    <dbReference type="NCBI Taxonomy" id="1812262"/>
    <lineage>
        <taxon>Bacteria</taxon>
        <taxon>Bacillati</taxon>
        <taxon>Actinomycetota</taxon>
        <taxon>Actinomycetes</taxon>
        <taxon>Micrococcales</taxon>
        <taxon>Micrococcaceae</taxon>
        <taxon>Rothia</taxon>
    </lineage>
</organism>
<feature type="transmembrane region" description="Helical" evidence="6">
    <location>
        <begin position="323"/>
        <end position="344"/>
    </location>
</feature>
<evidence type="ECO:0000313" key="9">
    <source>
        <dbReference type="Proteomes" id="UP000600171"/>
    </source>
</evidence>
<feature type="transmembrane region" description="Helical" evidence="6">
    <location>
        <begin position="483"/>
        <end position="505"/>
    </location>
</feature>
<keyword evidence="4 6" id="KW-1133">Transmembrane helix</keyword>
<proteinExistence type="predicted"/>
<evidence type="ECO:0000256" key="5">
    <source>
        <dbReference type="ARBA" id="ARBA00023136"/>
    </source>
</evidence>
<dbReference type="InterPro" id="IPR004477">
    <property type="entry name" value="ComEC_N"/>
</dbReference>
<dbReference type="PANTHER" id="PTHR30619:SF7">
    <property type="entry name" value="BETA-LACTAMASE DOMAIN PROTEIN"/>
    <property type="match status" value="1"/>
</dbReference>
<dbReference type="EMBL" id="BMDC01000001">
    <property type="protein sequence ID" value="GGH57667.1"/>
    <property type="molecule type" value="Genomic_DNA"/>
</dbReference>
<feature type="transmembrane region" description="Helical" evidence="6">
    <location>
        <begin position="381"/>
        <end position="401"/>
    </location>
</feature>
<dbReference type="Pfam" id="PF03772">
    <property type="entry name" value="Competence"/>
    <property type="match status" value="1"/>
</dbReference>
<comment type="caution">
    <text evidence="8">The sequence shown here is derived from an EMBL/GenBank/DDBJ whole genome shotgun (WGS) entry which is preliminary data.</text>
</comment>
<evidence type="ECO:0000256" key="1">
    <source>
        <dbReference type="ARBA" id="ARBA00004651"/>
    </source>
</evidence>
<keyword evidence="2" id="KW-1003">Cell membrane</keyword>
<evidence type="ECO:0000256" key="3">
    <source>
        <dbReference type="ARBA" id="ARBA00022692"/>
    </source>
</evidence>
<dbReference type="GO" id="GO:0005886">
    <property type="term" value="C:plasma membrane"/>
    <property type="evidence" value="ECO:0007669"/>
    <property type="project" value="UniProtKB-SubCell"/>
</dbReference>
<evidence type="ECO:0000313" key="8">
    <source>
        <dbReference type="EMBL" id="GGH57667.1"/>
    </source>
</evidence>
<dbReference type="NCBIfam" id="TIGR00360">
    <property type="entry name" value="ComEC_N-term"/>
    <property type="match status" value="1"/>
</dbReference>
<feature type="transmembrane region" description="Helical" evidence="6">
    <location>
        <begin position="33"/>
        <end position="51"/>
    </location>
</feature>
<feature type="transmembrane region" description="Helical" evidence="6">
    <location>
        <begin position="63"/>
        <end position="81"/>
    </location>
</feature>
<accession>A0A917IML4</accession>
<keyword evidence="9" id="KW-1185">Reference proteome</keyword>
<protein>
    <recommendedName>
        <fullName evidence="7">ComEC/Rec2-related protein domain-containing protein</fullName>
    </recommendedName>
</protein>
<dbReference type="AlphaFoldDB" id="A0A917IML4"/>
<dbReference type="RefSeq" id="WP_188358578.1">
    <property type="nucleotide sequence ID" value="NZ_BMDC01000001.1"/>
</dbReference>
<evidence type="ECO:0000256" key="6">
    <source>
        <dbReference type="SAM" id="Phobius"/>
    </source>
</evidence>
<evidence type="ECO:0000259" key="7">
    <source>
        <dbReference type="Pfam" id="PF03772"/>
    </source>
</evidence>
<feature type="transmembrane region" description="Helical" evidence="6">
    <location>
        <begin position="285"/>
        <end position="303"/>
    </location>
</feature>
<reference evidence="8 9" key="1">
    <citation type="journal article" date="2014" name="Int. J. Syst. Evol. Microbiol.">
        <title>Complete genome sequence of Corynebacterium casei LMG S-19264T (=DSM 44701T), isolated from a smear-ripened cheese.</title>
        <authorList>
            <consortium name="US DOE Joint Genome Institute (JGI-PGF)"/>
            <person name="Walter F."/>
            <person name="Albersmeier A."/>
            <person name="Kalinowski J."/>
            <person name="Ruckert C."/>
        </authorList>
    </citation>
    <scope>NUCLEOTIDE SEQUENCE [LARGE SCALE GENOMIC DNA]</scope>
    <source>
        <strain evidence="8 9">CCM 8669</strain>
    </source>
</reference>
<keyword evidence="5 6" id="KW-0472">Membrane</keyword>
<dbReference type="PANTHER" id="PTHR30619">
    <property type="entry name" value="DNA INTERNALIZATION/COMPETENCE PROTEIN COMEC/REC2"/>
    <property type="match status" value="1"/>
</dbReference>
<dbReference type="InterPro" id="IPR052159">
    <property type="entry name" value="Competence_DNA_uptake"/>
</dbReference>
<feature type="transmembrane region" description="Helical" evidence="6">
    <location>
        <begin position="351"/>
        <end position="375"/>
    </location>
</feature>
<sequence length="519" mass="56276">MTAQLVWAGLGKRWREDRRRRDHRLELGFHTDMRLAGIAVVLWCWTALGFARHWQLGQHVFELALALIFTVALAFLGLALGRKGLATVVAVCCAVVLLQTSNVEARNIAESSRALWALEGQQVRIRGTVTQARKIDATTQLVTVRADEVQYRQTRAPLNRSITFFNEQSQVVAGGEIEVLGEVRTEASRITLARPWTRSQEQAEPKILSFKNDLSAYLQQRIGSDPAALTLGLAYGDDSLLGDTARENFKVSGLTHLTAVSGSNISLIFVLAYRALQYFRIPRRFIIGVALLSTLLYAVFVGWEGSVIRSWTMGSLGAWALVLGHGKNITAVLSTTVTALLLALPELALNLGFLLSSLATASLILLAPALARLIAVFLPQPLAELLAIPSSATIWCTPVLIPLQEKIGFYSVFANMLATPLVPALTLCGLLLALAYLTGLGTLSDLLADLGQKLAQLLLHIAEFFARAPGASLEVEHPLQASLLALLLAVLVSGVTVVADFLLFGKPSTSVFERKSLSL</sequence>
<keyword evidence="3 6" id="KW-0812">Transmembrane</keyword>
<feature type="transmembrane region" description="Helical" evidence="6">
    <location>
        <begin position="413"/>
        <end position="437"/>
    </location>
</feature>
<comment type="subcellular location">
    <subcellularLocation>
        <location evidence="1">Cell membrane</location>
        <topology evidence="1">Multi-pass membrane protein</topology>
    </subcellularLocation>
</comment>
<dbReference type="Proteomes" id="UP000600171">
    <property type="component" value="Unassembled WGS sequence"/>
</dbReference>
<gene>
    <name evidence="8" type="ORF">GCM10007359_03050</name>
</gene>
<evidence type="ECO:0000256" key="4">
    <source>
        <dbReference type="ARBA" id="ARBA00022989"/>
    </source>
</evidence>
<feature type="domain" description="ComEC/Rec2-related protein" evidence="7">
    <location>
        <begin position="233"/>
        <end position="493"/>
    </location>
</feature>
<evidence type="ECO:0000256" key="2">
    <source>
        <dbReference type="ARBA" id="ARBA00022475"/>
    </source>
</evidence>
<name>A0A917IML4_9MICC</name>